<accession>S8ATU7</accession>
<organism evidence="1 2">
    <name type="scientific">Penicillium oxalicum (strain 114-2 / CGMCC 5302)</name>
    <name type="common">Penicillium decumbens</name>
    <dbReference type="NCBI Taxonomy" id="933388"/>
    <lineage>
        <taxon>Eukaryota</taxon>
        <taxon>Fungi</taxon>
        <taxon>Dikarya</taxon>
        <taxon>Ascomycota</taxon>
        <taxon>Pezizomycotina</taxon>
        <taxon>Eurotiomycetes</taxon>
        <taxon>Eurotiomycetidae</taxon>
        <taxon>Eurotiales</taxon>
        <taxon>Aspergillaceae</taxon>
        <taxon>Penicillium</taxon>
    </lineage>
</organism>
<dbReference type="AlphaFoldDB" id="S8ATU7"/>
<sequence>MSFMKWKAMQDRYCVKFVRVCEVITSDICNPGLPVLMQLTNIHTQNSHPRSINHGCKIDHRRSRENNRAGIIIDGGMIPAQIELLLGADHRLARLHRFVGRRVKNRRILTTQETFGSVGRTSTPLITIGDGGGLHKEFDFFACRIPSVPRESPLP</sequence>
<dbReference type="HOGENOM" id="CLU_1696125_0_0_1"/>
<proteinExistence type="predicted"/>
<dbReference type="EMBL" id="KB644412">
    <property type="protein sequence ID" value="EPS29568.1"/>
    <property type="molecule type" value="Genomic_DNA"/>
</dbReference>
<name>S8ATU7_PENO1</name>
<gene>
    <name evidence="1" type="ORF">PDE_04518</name>
</gene>
<keyword evidence="2" id="KW-1185">Reference proteome</keyword>
<dbReference type="Proteomes" id="UP000019376">
    <property type="component" value="Unassembled WGS sequence"/>
</dbReference>
<protein>
    <submittedName>
        <fullName evidence="1">Uncharacterized protein</fullName>
    </submittedName>
</protein>
<evidence type="ECO:0000313" key="1">
    <source>
        <dbReference type="EMBL" id="EPS29568.1"/>
    </source>
</evidence>
<evidence type="ECO:0000313" key="2">
    <source>
        <dbReference type="Proteomes" id="UP000019376"/>
    </source>
</evidence>
<reference evidence="1 2" key="1">
    <citation type="journal article" date="2013" name="PLoS ONE">
        <title>Genomic and secretomic analyses reveal unique features of the lignocellulolytic enzyme system of Penicillium decumbens.</title>
        <authorList>
            <person name="Liu G."/>
            <person name="Zhang L."/>
            <person name="Wei X."/>
            <person name="Zou G."/>
            <person name="Qin Y."/>
            <person name="Ma L."/>
            <person name="Li J."/>
            <person name="Zheng H."/>
            <person name="Wang S."/>
            <person name="Wang C."/>
            <person name="Xun L."/>
            <person name="Zhao G.-P."/>
            <person name="Zhou Z."/>
            <person name="Qu Y."/>
        </authorList>
    </citation>
    <scope>NUCLEOTIDE SEQUENCE [LARGE SCALE GENOMIC DNA]</scope>
    <source>
        <strain evidence="2">114-2 / CGMCC 5302</strain>
    </source>
</reference>